<comment type="caution">
    <text evidence="6">The sequence shown here is derived from an EMBL/GenBank/DDBJ whole genome shotgun (WGS) entry which is preliminary data.</text>
</comment>
<evidence type="ECO:0000313" key="6">
    <source>
        <dbReference type="EMBL" id="MFC7096693.1"/>
    </source>
</evidence>
<feature type="region of interest" description="Disordered" evidence="2">
    <location>
        <begin position="153"/>
        <end position="182"/>
    </location>
</feature>
<evidence type="ECO:0000313" key="7">
    <source>
        <dbReference type="Proteomes" id="UP001596388"/>
    </source>
</evidence>
<name>A0ABD5WVF3_9EURY</name>
<organism evidence="6 7">
    <name type="scientific">Halobaculum marinum</name>
    <dbReference type="NCBI Taxonomy" id="3031996"/>
    <lineage>
        <taxon>Archaea</taxon>
        <taxon>Methanobacteriati</taxon>
        <taxon>Methanobacteriota</taxon>
        <taxon>Stenosarchaea group</taxon>
        <taxon>Halobacteria</taxon>
        <taxon>Halobacteriales</taxon>
        <taxon>Haloferacaceae</taxon>
        <taxon>Halobaculum</taxon>
    </lineage>
</organism>
<keyword evidence="1" id="KW-0732">Signal</keyword>
<evidence type="ECO:0000256" key="1">
    <source>
        <dbReference type="ARBA" id="ARBA00022729"/>
    </source>
</evidence>
<evidence type="ECO:0000256" key="2">
    <source>
        <dbReference type="SAM" id="MobiDB-lite"/>
    </source>
</evidence>
<keyword evidence="3" id="KW-0812">Transmembrane</keyword>
<dbReference type="InterPro" id="IPR026371">
    <property type="entry name" value="PGF_CTERM"/>
</dbReference>
<dbReference type="GO" id="GO:0030115">
    <property type="term" value="C:S-layer"/>
    <property type="evidence" value="ECO:0007669"/>
    <property type="project" value="UniProtKB-SubCell"/>
</dbReference>
<keyword evidence="7" id="KW-1185">Reference proteome</keyword>
<feature type="transmembrane region" description="Helical" evidence="3">
    <location>
        <begin position="183"/>
        <end position="200"/>
    </location>
</feature>
<dbReference type="NCBIfam" id="TIGR04126">
    <property type="entry name" value="PGF_CTERM"/>
    <property type="match status" value="1"/>
</dbReference>
<dbReference type="GO" id="GO:0005886">
    <property type="term" value="C:plasma membrane"/>
    <property type="evidence" value="ECO:0007669"/>
    <property type="project" value="UniProtKB-SubCell"/>
</dbReference>
<dbReference type="RefSeq" id="WP_276238844.1">
    <property type="nucleotide sequence ID" value="NZ_CP119989.1"/>
</dbReference>
<dbReference type="Pfam" id="PF18204">
    <property type="entry name" value="PGF-CTERM"/>
    <property type="match status" value="1"/>
</dbReference>
<dbReference type="Proteomes" id="UP001596388">
    <property type="component" value="Unassembled WGS sequence"/>
</dbReference>
<keyword evidence="3" id="KW-1133">Transmembrane helix</keyword>
<evidence type="ECO:0000259" key="4">
    <source>
        <dbReference type="Pfam" id="PF18204"/>
    </source>
</evidence>
<keyword evidence="3" id="KW-0472">Membrane</keyword>
<dbReference type="InterPro" id="IPR055706">
    <property type="entry name" value="Slg1/2_DUF7282"/>
</dbReference>
<dbReference type="GeneID" id="79269417"/>
<dbReference type="Pfam" id="PF23951">
    <property type="entry name" value="DUF7282"/>
    <property type="match status" value="1"/>
</dbReference>
<evidence type="ECO:0000259" key="5">
    <source>
        <dbReference type="Pfam" id="PF23951"/>
    </source>
</evidence>
<proteinExistence type="predicted"/>
<feature type="domain" description="DUF7282" evidence="5">
    <location>
        <begin position="44"/>
        <end position="143"/>
    </location>
</feature>
<sequence length="202" mass="20504">MNARTTLPALVLLSVLVGAVALAGGLAAGTATAQTANDTANATADITFEDQVGVEEVTVDEVTLSEGGFLAVYNASNGLVGHTEYLEAGTHENLTVEVSPALSRSQVVVAKAHLNEGDQTFNASVDDSYTDENGQDVADTAYVADEEFTRTTATDTATTTATDAAESTTVADTESSTETSGPGFSAVAALVALVGAALLARR</sequence>
<reference evidence="6 7" key="1">
    <citation type="journal article" date="2019" name="Int. J. Syst. Evol. Microbiol.">
        <title>The Global Catalogue of Microorganisms (GCM) 10K type strain sequencing project: providing services to taxonomists for standard genome sequencing and annotation.</title>
        <authorList>
            <consortium name="The Broad Institute Genomics Platform"/>
            <consortium name="The Broad Institute Genome Sequencing Center for Infectious Disease"/>
            <person name="Wu L."/>
            <person name="Ma J."/>
        </authorList>
    </citation>
    <scope>NUCLEOTIDE SEQUENCE [LARGE SCALE GENOMIC DNA]</scope>
    <source>
        <strain evidence="6 7">DT55</strain>
    </source>
</reference>
<protein>
    <submittedName>
        <fullName evidence="6">PGF-CTERM sorting domain-containing protein</fullName>
    </submittedName>
</protein>
<accession>A0ABD5WVF3</accession>
<evidence type="ECO:0000256" key="3">
    <source>
        <dbReference type="SAM" id="Phobius"/>
    </source>
</evidence>
<gene>
    <name evidence="6" type="ORF">ACFQKD_05180</name>
</gene>
<dbReference type="EMBL" id="JBHTAG010000002">
    <property type="protein sequence ID" value="MFC7096693.1"/>
    <property type="molecule type" value="Genomic_DNA"/>
</dbReference>
<feature type="domain" description="PGF-CTERM archaeal protein-sorting signal" evidence="4">
    <location>
        <begin position="182"/>
        <end position="202"/>
    </location>
</feature>
<dbReference type="AlphaFoldDB" id="A0ABD5WVF3"/>